<dbReference type="RefSeq" id="WP_101576295.1">
    <property type="nucleotide sequence ID" value="NZ_PGVA01000012.1"/>
</dbReference>
<organism evidence="5 7">
    <name type="scientific">Bacillus canaveralius</name>
    <dbReference type="NCBI Taxonomy" id="1403243"/>
    <lineage>
        <taxon>Bacteria</taxon>
        <taxon>Bacillati</taxon>
        <taxon>Bacillota</taxon>
        <taxon>Bacilli</taxon>
        <taxon>Bacillales</taxon>
        <taxon>Bacillaceae</taxon>
        <taxon>Bacillus</taxon>
    </lineage>
</organism>
<dbReference type="GO" id="GO:0004518">
    <property type="term" value="F:nuclease activity"/>
    <property type="evidence" value="ECO:0007669"/>
    <property type="project" value="UniProtKB-KW"/>
</dbReference>
<evidence type="ECO:0000259" key="4">
    <source>
        <dbReference type="SMART" id="SM00990"/>
    </source>
</evidence>
<keyword evidence="3" id="KW-0378">Hydrolase</keyword>
<accession>A0A2N5GPK9</accession>
<comment type="cofactor">
    <cofactor evidence="1">
        <name>Mg(2+)</name>
        <dbReference type="ChEBI" id="CHEBI:18420"/>
    </cofactor>
</comment>
<evidence type="ECO:0000313" key="7">
    <source>
        <dbReference type="Proteomes" id="UP000234951"/>
    </source>
</evidence>
<evidence type="ECO:0000256" key="2">
    <source>
        <dbReference type="ARBA" id="ARBA00022722"/>
    </source>
</evidence>
<dbReference type="Proteomes" id="UP000234951">
    <property type="component" value="Unassembled WGS sequence"/>
</dbReference>
<dbReference type="GO" id="GO:0016788">
    <property type="term" value="F:hydrolase activity, acting on ester bonds"/>
    <property type="evidence" value="ECO:0007669"/>
    <property type="project" value="InterPro"/>
</dbReference>
<comment type="caution">
    <text evidence="5">The sequence shown here is derived from an EMBL/GenBank/DDBJ whole genome shotgun (WGS) entry which is preliminary data.</text>
</comment>
<dbReference type="InterPro" id="IPR011856">
    <property type="entry name" value="tRNA_endonuc-like_dom_sf"/>
</dbReference>
<evidence type="ECO:0000313" key="8">
    <source>
        <dbReference type="Proteomes" id="UP000235114"/>
    </source>
</evidence>
<reference evidence="6 8" key="2">
    <citation type="submission" date="2017-12" db="EMBL/GenBank/DDBJ databases">
        <title>Comparative Functional Genomics of Dry Heat Resistant strains isolated from the Viking Spacecraft.</title>
        <authorList>
            <person name="Seuylemezian A."/>
            <person name="Cooper K."/>
            <person name="Vaishampayan P."/>
        </authorList>
    </citation>
    <scope>NUCLEOTIDE SEQUENCE [LARGE SCALE GENOMIC DNA]</scope>
    <source>
        <strain evidence="6 8">ATCC 29669</strain>
    </source>
</reference>
<evidence type="ECO:0000256" key="3">
    <source>
        <dbReference type="ARBA" id="ARBA00022801"/>
    </source>
</evidence>
<dbReference type="EMBL" id="PGVA01000012">
    <property type="protein sequence ID" value="PLR84646.1"/>
    <property type="molecule type" value="Genomic_DNA"/>
</dbReference>
<dbReference type="SMART" id="SM00990">
    <property type="entry name" value="VRR_NUC"/>
    <property type="match status" value="1"/>
</dbReference>
<dbReference type="AlphaFoldDB" id="A0A2N5GPK9"/>
<gene>
    <name evidence="5" type="ORF">CU635_06125</name>
    <name evidence="6" type="ORF">CVD25_01015</name>
</gene>
<dbReference type="EMBL" id="PGVD01000003">
    <property type="protein sequence ID" value="PLS00798.1"/>
    <property type="molecule type" value="Genomic_DNA"/>
</dbReference>
<dbReference type="InterPro" id="IPR014883">
    <property type="entry name" value="VRR_NUC"/>
</dbReference>
<dbReference type="Pfam" id="PF08774">
    <property type="entry name" value="VRR_NUC"/>
    <property type="match status" value="1"/>
</dbReference>
<evidence type="ECO:0000313" key="6">
    <source>
        <dbReference type="EMBL" id="PLS00798.1"/>
    </source>
</evidence>
<dbReference type="Proteomes" id="UP000235114">
    <property type="component" value="Unassembled WGS sequence"/>
</dbReference>
<dbReference type="OrthoDB" id="6706702at2"/>
<feature type="domain" description="VRR-NUC" evidence="4">
    <location>
        <begin position="1"/>
        <end position="81"/>
    </location>
</feature>
<evidence type="ECO:0000256" key="1">
    <source>
        <dbReference type="ARBA" id="ARBA00001946"/>
    </source>
</evidence>
<protein>
    <submittedName>
        <fullName evidence="5">VRR-NUC domain-containing protein</fullName>
    </submittedName>
</protein>
<name>A0A2N5GPK9_9BACI</name>
<sequence length="95" mass="10739">MLESTLERRLKNEVKKLGGKAVKFESPGFSGVPDRLVLLPGGRLVFIEMKAPGKALRPLQEKRITNLRQLGFEVFVLDSVATINQFVKWVDEDEI</sequence>
<dbReference type="Gene3D" id="3.40.1350.10">
    <property type="match status" value="1"/>
</dbReference>
<keyword evidence="2" id="KW-0540">Nuclease</keyword>
<keyword evidence="8" id="KW-1185">Reference proteome</keyword>
<dbReference type="GO" id="GO:0003676">
    <property type="term" value="F:nucleic acid binding"/>
    <property type="evidence" value="ECO:0007669"/>
    <property type="project" value="InterPro"/>
</dbReference>
<evidence type="ECO:0000313" key="5">
    <source>
        <dbReference type="EMBL" id="PLR84646.1"/>
    </source>
</evidence>
<proteinExistence type="predicted"/>
<reference evidence="5 7" key="1">
    <citation type="submission" date="2017-11" db="EMBL/GenBank/DDBJ databases">
        <title>Comparitive Functional Genomics of Dry Heat Resistant strains isolated from the Viking Spacecraft.</title>
        <authorList>
            <person name="Seuylemezian A."/>
            <person name="Cooper K."/>
            <person name="Vaishampayan P."/>
        </authorList>
    </citation>
    <scope>NUCLEOTIDE SEQUENCE [LARGE SCALE GENOMIC DNA]</scope>
    <source>
        <strain evidence="5 7">M4.6</strain>
    </source>
</reference>